<gene>
    <name evidence="2" type="ORF">MEDL_41081</name>
</gene>
<dbReference type="Pfam" id="PF00078">
    <property type="entry name" value="RVT_1"/>
    <property type="match status" value="1"/>
</dbReference>
<evidence type="ECO:0000313" key="3">
    <source>
        <dbReference type="Proteomes" id="UP000683360"/>
    </source>
</evidence>
<protein>
    <recommendedName>
        <fullName evidence="1">Reverse transcriptase domain-containing protein</fullName>
    </recommendedName>
</protein>
<feature type="domain" description="Reverse transcriptase" evidence="1">
    <location>
        <begin position="1"/>
        <end position="191"/>
    </location>
</feature>
<dbReference type="InterPro" id="IPR043502">
    <property type="entry name" value="DNA/RNA_pol_sf"/>
</dbReference>
<organism evidence="2 3">
    <name type="scientific">Mytilus edulis</name>
    <name type="common">Blue mussel</name>
    <dbReference type="NCBI Taxonomy" id="6550"/>
    <lineage>
        <taxon>Eukaryota</taxon>
        <taxon>Metazoa</taxon>
        <taxon>Spiralia</taxon>
        <taxon>Lophotrochozoa</taxon>
        <taxon>Mollusca</taxon>
        <taxon>Bivalvia</taxon>
        <taxon>Autobranchia</taxon>
        <taxon>Pteriomorphia</taxon>
        <taxon>Mytilida</taxon>
        <taxon>Mytiloidea</taxon>
        <taxon>Mytilidae</taxon>
        <taxon>Mytilinae</taxon>
        <taxon>Mytilus</taxon>
    </lineage>
</organism>
<comment type="caution">
    <text evidence="2">The sequence shown here is derived from an EMBL/GenBank/DDBJ whole genome shotgun (WGS) entry which is preliminary data.</text>
</comment>
<dbReference type="Gene3D" id="3.10.10.10">
    <property type="entry name" value="HIV Type 1 Reverse Transcriptase, subunit A, domain 1"/>
    <property type="match status" value="1"/>
</dbReference>
<dbReference type="Gene3D" id="3.30.70.270">
    <property type="match status" value="1"/>
</dbReference>
<proteinExistence type="predicted"/>
<reference evidence="2" key="1">
    <citation type="submission" date="2021-03" db="EMBL/GenBank/DDBJ databases">
        <authorList>
            <person name="Bekaert M."/>
        </authorList>
    </citation>
    <scope>NUCLEOTIDE SEQUENCE</scope>
</reference>
<dbReference type="Proteomes" id="UP000683360">
    <property type="component" value="Unassembled WGS sequence"/>
</dbReference>
<dbReference type="PROSITE" id="PS50878">
    <property type="entry name" value="RT_POL"/>
    <property type="match status" value="1"/>
</dbReference>
<dbReference type="EMBL" id="CAJPWZ010001988">
    <property type="protein sequence ID" value="CAG2228110.1"/>
    <property type="molecule type" value="Genomic_DNA"/>
</dbReference>
<dbReference type="PANTHER" id="PTHR33050:SF7">
    <property type="entry name" value="RIBONUCLEASE H"/>
    <property type="match status" value="1"/>
</dbReference>
<evidence type="ECO:0000313" key="2">
    <source>
        <dbReference type="EMBL" id="CAG2228110.1"/>
    </source>
</evidence>
<accession>A0A8S3T2I9</accession>
<dbReference type="PANTHER" id="PTHR33050">
    <property type="entry name" value="REVERSE TRANSCRIPTASE DOMAIN-CONTAINING PROTEIN"/>
    <property type="match status" value="1"/>
</dbReference>
<keyword evidence="3" id="KW-1185">Reference proteome</keyword>
<dbReference type="InterPro" id="IPR043128">
    <property type="entry name" value="Rev_trsase/Diguanyl_cyclase"/>
</dbReference>
<evidence type="ECO:0000259" key="1">
    <source>
        <dbReference type="PROSITE" id="PS50878"/>
    </source>
</evidence>
<sequence length="408" mass="45145">MLQKAAIEEVSILTLSQEDGILFPSSFSGSKKTGGMRPVRPIYSEQISYCSPLQNETNRSIRASILPGMWTTSLDLSDAYFHIPISQTYRKYLRFVWNNKVFQFKALPFGLSTAPLAFTKIMQAAMAHLHSLSIQIHSYLDDSLLKEFCPIKLRGSDRFGHQVFSVPRFPYLLEKVRDNSVSRLCFPGRTFPNQCRPSPPTRGEIYKTMSENTFIPEGSISHRTSIHATSESIEFSGRYNSIGTPSHSSALVLSAQGIDCSFTRMGSIDSNHSAFYFPPSMVMPPPSVGSISGGAYNLGVWSPDLLKRAYQCIGNESSSVCIESFPNVSKESVCHSGTDNTTVVAYLKNQGGTHFTFSLSDSQRHSPSVFSTPGSSSGETYCRAPQYSSRHSIQIPCSSKTRSGNYFK</sequence>
<dbReference type="AlphaFoldDB" id="A0A8S3T2I9"/>
<dbReference type="OrthoDB" id="6157623at2759"/>
<dbReference type="InterPro" id="IPR052055">
    <property type="entry name" value="Hepadnavirus_pol/RT"/>
</dbReference>
<dbReference type="SUPFAM" id="SSF56672">
    <property type="entry name" value="DNA/RNA polymerases"/>
    <property type="match status" value="1"/>
</dbReference>
<dbReference type="InterPro" id="IPR000477">
    <property type="entry name" value="RT_dom"/>
</dbReference>
<name>A0A8S3T2I9_MYTED</name>